<feature type="transmembrane region" description="Helical" evidence="1">
    <location>
        <begin position="56"/>
        <end position="74"/>
    </location>
</feature>
<organism evidence="2 3">
    <name type="scientific">Roseicyclus persicicus</name>
    <dbReference type="NCBI Taxonomy" id="2650661"/>
    <lineage>
        <taxon>Bacteria</taxon>
        <taxon>Pseudomonadati</taxon>
        <taxon>Pseudomonadota</taxon>
        <taxon>Alphaproteobacteria</taxon>
        <taxon>Rhodobacterales</taxon>
        <taxon>Roseobacteraceae</taxon>
        <taxon>Roseicyclus</taxon>
    </lineage>
</organism>
<dbReference type="EMBL" id="JAAZQQ010000001">
    <property type="protein sequence ID" value="NKX43161.1"/>
    <property type="molecule type" value="Genomic_DNA"/>
</dbReference>
<evidence type="ECO:0000256" key="1">
    <source>
        <dbReference type="SAM" id="Phobius"/>
    </source>
</evidence>
<accession>A0A7X6GVH2</accession>
<dbReference type="Proteomes" id="UP000526408">
    <property type="component" value="Unassembled WGS sequence"/>
</dbReference>
<gene>
    <name evidence="2" type="ORF">HCU73_01040</name>
</gene>
<feature type="transmembrane region" description="Helical" evidence="1">
    <location>
        <begin position="165"/>
        <end position="189"/>
    </location>
</feature>
<name>A0A7X6GVH2_9RHOB</name>
<feature type="transmembrane region" description="Helical" evidence="1">
    <location>
        <begin position="12"/>
        <end position="35"/>
    </location>
</feature>
<feature type="transmembrane region" description="Helical" evidence="1">
    <location>
        <begin position="195"/>
        <end position="218"/>
    </location>
</feature>
<dbReference type="RefSeq" id="WP_168621551.1">
    <property type="nucleotide sequence ID" value="NZ_JAAZQQ010000001.1"/>
</dbReference>
<comment type="caution">
    <text evidence="2">The sequence shown here is derived from an EMBL/GenBank/DDBJ whole genome shotgun (WGS) entry which is preliminary data.</text>
</comment>
<dbReference type="AlphaFoldDB" id="A0A7X6GVH2"/>
<keyword evidence="1" id="KW-0812">Transmembrane</keyword>
<reference evidence="2 3" key="1">
    <citation type="submission" date="2020-04" db="EMBL/GenBank/DDBJ databases">
        <authorList>
            <person name="Yoon J."/>
        </authorList>
    </citation>
    <scope>NUCLEOTIDE SEQUENCE [LARGE SCALE GENOMIC DNA]</scope>
    <source>
        <strain evidence="2 3">KMU-115</strain>
    </source>
</reference>
<feature type="transmembrane region" description="Helical" evidence="1">
    <location>
        <begin position="80"/>
        <end position="106"/>
    </location>
</feature>
<keyword evidence="1" id="KW-0472">Membrane</keyword>
<evidence type="ECO:0000313" key="2">
    <source>
        <dbReference type="EMBL" id="NKX43161.1"/>
    </source>
</evidence>
<sequence>MTPQPQTDRGPGIAGLALRIGLLVGLAVAGTWAAHWIRDALDLTIMPSIEMRVHRGIMLGMAAYVVLLAMPFVPGAEIGLALLAAFGAAIAPLVYAATVAAMMLAYGAGRLLPPATLARLLSILRLRKAADLVAWAALLPPDARLALLLDGAPPRTVGLALRHRYVALALVVNVPGNSVIGGGGGIMMLAGLSGIFAPVQTFLAIAVAVSPVPLAIVLMGA</sequence>
<evidence type="ECO:0000313" key="3">
    <source>
        <dbReference type="Proteomes" id="UP000526408"/>
    </source>
</evidence>
<evidence type="ECO:0008006" key="4">
    <source>
        <dbReference type="Google" id="ProtNLM"/>
    </source>
</evidence>
<keyword evidence="3" id="KW-1185">Reference proteome</keyword>
<keyword evidence="1" id="KW-1133">Transmembrane helix</keyword>
<proteinExistence type="predicted"/>
<protein>
    <recommendedName>
        <fullName evidence="4">TVP38/TMEM64 family membrane protein</fullName>
    </recommendedName>
</protein>